<dbReference type="InterPro" id="IPR002582">
    <property type="entry name" value="ACPS"/>
</dbReference>
<evidence type="ECO:0000256" key="6">
    <source>
        <dbReference type="ARBA" id="ARBA00023098"/>
    </source>
</evidence>
<dbReference type="Gene3D" id="3.90.470.20">
    <property type="entry name" value="4'-phosphopantetheinyl transferase domain"/>
    <property type="match status" value="1"/>
</dbReference>
<dbReference type="AlphaFoldDB" id="A0A3B1C8I4"/>
<accession>A0A3B1C8I4</accession>
<keyword evidence="2 9" id="KW-0808">Transferase</keyword>
<evidence type="ECO:0000256" key="4">
    <source>
        <dbReference type="ARBA" id="ARBA00022832"/>
    </source>
</evidence>
<dbReference type="InterPro" id="IPR037143">
    <property type="entry name" value="4-PPantetheinyl_Trfase_dom_sf"/>
</dbReference>
<evidence type="ECO:0000256" key="2">
    <source>
        <dbReference type="ARBA" id="ARBA00022679"/>
    </source>
</evidence>
<keyword evidence="3" id="KW-0479">Metal-binding</keyword>
<proteinExistence type="inferred from homology"/>
<protein>
    <submittedName>
        <fullName evidence="9">Holo-[acyl-carrier-protein] synthase</fullName>
        <ecNumber evidence="9">2.7.8.7</ecNumber>
    </submittedName>
</protein>
<organism evidence="9">
    <name type="scientific">hydrothermal vent metagenome</name>
    <dbReference type="NCBI Taxonomy" id="652676"/>
    <lineage>
        <taxon>unclassified sequences</taxon>
        <taxon>metagenomes</taxon>
        <taxon>ecological metagenomes</taxon>
    </lineage>
</organism>
<feature type="domain" description="4'-phosphopantetheinyl transferase" evidence="8">
    <location>
        <begin position="13"/>
        <end position="111"/>
    </location>
</feature>
<dbReference type="InterPro" id="IPR008278">
    <property type="entry name" value="4-PPantetheinyl_Trfase_dom"/>
</dbReference>
<evidence type="ECO:0000256" key="7">
    <source>
        <dbReference type="ARBA" id="ARBA00023160"/>
    </source>
</evidence>
<evidence type="ECO:0000259" key="8">
    <source>
        <dbReference type="Pfam" id="PF01648"/>
    </source>
</evidence>
<gene>
    <name evidence="9" type="ORF">MNBD_NITROSPINAE04-322</name>
</gene>
<keyword evidence="7" id="KW-0275">Fatty acid biosynthesis</keyword>
<reference evidence="9" key="1">
    <citation type="submission" date="2018-06" db="EMBL/GenBank/DDBJ databases">
        <authorList>
            <person name="Zhirakovskaya E."/>
        </authorList>
    </citation>
    <scope>NUCLEOTIDE SEQUENCE</scope>
</reference>
<evidence type="ECO:0000313" key="9">
    <source>
        <dbReference type="EMBL" id="VAX19200.1"/>
    </source>
</evidence>
<dbReference type="HAMAP" id="MF_00101">
    <property type="entry name" value="AcpS"/>
    <property type="match status" value="1"/>
</dbReference>
<dbReference type="GO" id="GO:0008897">
    <property type="term" value="F:holo-[acyl-carrier-protein] synthase activity"/>
    <property type="evidence" value="ECO:0007669"/>
    <property type="project" value="UniProtKB-EC"/>
</dbReference>
<evidence type="ECO:0000256" key="3">
    <source>
        <dbReference type="ARBA" id="ARBA00022723"/>
    </source>
</evidence>
<sequence length="140" mass="15467">MDTRRRDPGILTGVDICRPERIKKAILRYGDRFLRRVFTSGEIERCASRPNPYQCYAARFAAKEAAMKVLGAGVFDIGFSSVEVINEGTGKPFLNFQGRARQRADDLGIYKADISLSHEKDIAIAMAVALTDRPPASGSE</sequence>
<dbReference type="EC" id="2.7.8.7" evidence="9"/>
<dbReference type="NCBIfam" id="TIGR00516">
    <property type="entry name" value="acpS"/>
    <property type="match status" value="1"/>
</dbReference>
<dbReference type="Pfam" id="PF01648">
    <property type="entry name" value="ACPS"/>
    <property type="match status" value="1"/>
</dbReference>
<keyword evidence="4" id="KW-0276">Fatty acid metabolism</keyword>
<dbReference type="SUPFAM" id="SSF56214">
    <property type="entry name" value="4'-phosphopantetheinyl transferase"/>
    <property type="match status" value="1"/>
</dbReference>
<dbReference type="NCBIfam" id="TIGR00556">
    <property type="entry name" value="pantethn_trn"/>
    <property type="match status" value="1"/>
</dbReference>
<dbReference type="EMBL" id="UOGA01000147">
    <property type="protein sequence ID" value="VAX19200.1"/>
    <property type="molecule type" value="Genomic_DNA"/>
</dbReference>
<keyword evidence="5" id="KW-0460">Magnesium</keyword>
<dbReference type="GO" id="GO:0000287">
    <property type="term" value="F:magnesium ion binding"/>
    <property type="evidence" value="ECO:0007669"/>
    <property type="project" value="InterPro"/>
</dbReference>
<name>A0A3B1C8I4_9ZZZZ</name>
<dbReference type="GO" id="GO:0006633">
    <property type="term" value="P:fatty acid biosynthetic process"/>
    <property type="evidence" value="ECO:0007669"/>
    <property type="project" value="UniProtKB-KW"/>
</dbReference>
<evidence type="ECO:0000256" key="5">
    <source>
        <dbReference type="ARBA" id="ARBA00022842"/>
    </source>
</evidence>
<keyword evidence="1" id="KW-0444">Lipid biosynthesis</keyword>
<dbReference type="InterPro" id="IPR004568">
    <property type="entry name" value="Ppantetheine-prot_Trfase_dom"/>
</dbReference>
<keyword evidence="6" id="KW-0443">Lipid metabolism</keyword>
<evidence type="ECO:0000256" key="1">
    <source>
        <dbReference type="ARBA" id="ARBA00022516"/>
    </source>
</evidence>